<proteinExistence type="predicted"/>
<accession>A0A2G1VYC5</accession>
<evidence type="ECO:0000313" key="2">
    <source>
        <dbReference type="Proteomes" id="UP000225740"/>
    </source>
</evidence>
<dbReference type="GeneID" id="90612008"/>
<dbReference type="Proteomes" id="UP000225740">
    <property type="component" value="Unassembled WGS sequence"/>
</dbReference>
<dbReference type="AlphaFoldDB" id="A0A2G1VYC5"/>
<evidence type="ECO:0000313" key="1">
    <source>
        <dbReference type="EMBL" id="PHQ31731.1"/>
    </source>
</evidence>
<keyword evidence="2" id="KW-1185">Reference proteome</keyword>
<dbReference type="RefSeq" id="WP_099264183.1">
    <property type="nucleotide sequence ID" value="NZ_NIZW01000041.1"/>
</dbReference>
<protein>
    <submittedName>
        <fullName evidence="1">Uncharacterized protein</fullName>
    </submittedName>
</protein>
<dbReference type="OrthoDB" id="286365at2"/>
<dbReference type="EMBL" id="NIZW01000041">
    <property type="protein sequence ID" value="PHQ31731.1"/>
    <property type="molecule type" value="Genomic_DNA"/>
</dbReference>
<sequence>MARETHDREDLLLEGVNLPERARLLHRASGREWVVGWRTGGGPAFYDGPDRVYQFNADNQLRRVYLDGSKLAAEGGRLCELRRPEPTNPDGSAGDQTQKVKLVWQPIDSAIQRNVLKQWAETRQQLLTALKLFLERDLPNVTIAATAPDHSNSTLSTQTSIYIWESVGIDALEMLDRTSGWLVSITDNPEVAAQPNA</sequence>
<gene>
    <name evidence="1" type="ORF">CEE69_29670</name>
</gene>
<reference evidence="1 2" key="1">
    <citation type="submission" date="2017-06" db="EMBL/GenBank/DDBJ databases">
        <title>Description of Rhodopirellula bahusiensis sp. nov.</title>
        <authorList>
            <person name="Kizina J."/>
            <person name="Harder J."/>
        </authorList>
    </citation>
    <scope>NUCLEOTIDE SEQUENCE [LARGE SCALE GENOMIC DNA]</scope>
    <source>
        <strain evidence="1 2">SWK21</strain>
    </source>
</reference>
<organism evidence="1 2">
    <name type="scientific">Rhodopirellula bahusiensis</name>
    <dbReference type="NCBI Taxonomy" id="2014065"/>
    <lineage>
        <taxon>Bacteria</taxon>
        <taxon>Pseudomonadati</taxon>
        <taxon>Planctomycetota</taxon>
        <taxon>Planctomycetia</taxon>
        <taxon>Pirellulales</taxon>
        <taxon>Pirellulaceae</taxon>
        <taxon>Rhodopirellula</taxon>
    </lineage>
</organism>
<name>A0A2G1VYC5_9BACT</name>
<comment type="caution">
    <text evidence="1">The sequence shown here is derived from an EMBL/GenBank/DDBJ whole genome shotgun (WGS) entry which is preliminary data.</text>
</comment>